<dbReference type="InterPro" id="IPR002110">
    <property type="entry name" value="Ankyrin_rpt"/>
</dbReference>
<evidence type="ECO:0000256" key="9">
    <source>
        <dbReference type="ARBA" id="ARBA00023028"/>
    </source>
</evidence>
<name>A0AAV4WT79_9ARAC</name>
<evidence type="ECO:0000256" key="10">
    <source>
        <dbReference type="ARBA" id="ARBA00023043"/>
    </source>
</evidence>
<dbReference type="PROSITE" id="PS50297">
    <property type="entry name" value="ANK_REP_REGION"/>
    <property type="match status" value="1"/>
</dbReference>
<keyword evidence="6" id="KW-0800">Toxin</keyword>
<dbReference type="Proteomes" id="UP001054837">
    <property type="component" value="Unassembled WGS sequence"/>
</dbReference>
<dbReference type="GO" id="GO:0044218">
    <property type="term" value="C:other organism cell membrane"/>
    <property type="evidence" value="ECO:0007669"/>
    <property type="project" value="UniProtKB-KW"/>
</dbReference>
<dbReference type="Pfam" id="PF12796">
    <property type="entry name" value="Ank_2"/>
    <property type="match status" value="1"/>
</dbReference>
<evidence type="ECO:0000256" key="3">
    <source>
        <dbReference type="ARBA" id="ARBA00022483"/>
    </source>
</evidence>
<keyword evidence="10 12" id="KW-0040">ANK repeat</keyword>
<dbReference type="GO" id="GO:0044231">
    <property type="term" value="C:host cell presynaptic membrane"/>
    <property type="evidence" value="ECO:0007669"/>
    <property type="project" value="UniProtKB-KW"/>
</dbReference>
<proteinExistence type="predicted"/>
<comment type="caution">
    <text evidence="13">The sequence shown here is derived from an EMBL/GenBank/DDBJ whole genome shotgun (WGS) entry which is preliminary data.</text>
</comment>
<accession>A0AAV4WT79</accession>
<dbReference type="SUPFAM" id="SSF48403">
    <property type="entry name" value="Ankyrin repeat"/>
    <property type="match status" value="1"/>
</dbReference>
<dbReference type="GO" id="GO:0006887">
    <property type="term" value="P:exocytosis"/>
    <property type="evidence" value="ECO:0007669"/>
    <property type="project" value="UniProtKB-KW"/>
</dbReference>
<protein>
    <submittedName>
        <fullName evidence="13">ANK_REP_REGION domain-containing protein</fullName>
    </submittedName>
</protein>
<keyword evidence="3" id="KW-0268">Exocytosis</keyword>
<dbReference type="GO" id="GO:0005576">
    <property type="term" value="C:extracellular region"/>
    <property type="evidence" value="ECO:0007669"/>
    <property type="project" value="UniProtKB-SubCell"/>
</dbReference>
<dbReference type="PROSITE" id="PS50088">
    <property type="entry name" value="ANK_REPEAT"/>
    <property type="match status" value="1"/>
</dbReference>
<evidence type="ECO:0000313" key="13">
    <source>
        <dbReference type="EMBL" id="GIY84753.1"/>
    </source>
</evidence>
<dbReference type="InterPro" id="IPR036770">
    <property type="entry name" value="Ankyrin_rpt-contain_sf"/>
</dbReference>
<comment type="subcellular location">
    <subcellularLocation>
        <location evidence="2">Secreted</location>
    </subcellularLocation>
    <subcellularLocation>
        <location evidence="1">Target cell membrane</location>
    </subcellularLocation>
</comment>
<feature type="repeat" description="ANK" evidence="12">
    <location>
        <begin position="82"/>
        <end position="114"/>
    </location>
</feature>
<evidence type="ECO:0000256" key="1">
    <source>
        <dbReference type="ARBA" id="ARBA00004175"/>
    </source>
</evidence>
<evidence type="ECO:0000256" key="4">
    <source>
        <dbReference type="ARBA" id="ARBA00022525"/>
    </source>
</evidence>
<sequence length="192" mass="21687">MEGLQVTEIRRNGESTHKPLEEIILDGNLEEFHDAINENESILQNVDENGWNLLHFSASRGINTFVEELLNLGIGIDETTNDGYTALHLAILNNHLETCKLLLLNGGRYSSNDFKTEISLKIEETLSSPIKSLLKKYEDNLGKVQMIVEILNRFGSYKNESSSVLSRDLLKNLADLTLDEDEDLEKDLPDNN</sequence>
<evidence type="ECO:0000256" key="6">
    <source>
        <dbReference type="ARBA" id="ARBA00022656"/>
    </source>
</evidence>
<keyword evidence="5" id="KW-1052">Target cell membrane</keyword>
<reference evidence="13 14" key="1">
    <citation type="submission" date="2021-06" db="EMBL/GenBank/DDBJ databases">
        <title>Caerostris darwini draft genome.</title>
        <authorList>
            <person name="Kono N."/>
            <person name="Arakawa K."/>
        </authorList>
    </citation>
    <scope>NUCLEOTIDE SEQUENCE [LARGE SCALE GENOMIC DNA]</scope>
</reference>
<keyword evidence="9" id="KW-0638">Presynaptic neurotoxin</keyword>
<evidence type="ECO:0000313" key="14">
    <source>
        <dbReference type="Proteomes" id="UP001054837"/>
    </source>
</evidence>
<evidence type="ECO:0000256" key="5">
    <source>
        <dbReference type="ARBA" id="ARBA00022537"/>
    </source>
</evidence>
<evidence type="ECO:0000256" key="8">
    <source>
        <dbReference type="ARBA" id="ARBA00022737"/>
    </source>
</evidence>
<evidence type="ECO:0000256" key="2">
    <source>
        <dbReference type="ARBA" id="ARBA00004613"/>
    </source>
</evidence>
<gene>
    <name evidence="13" type="primary">AVEN_135496_1</name>
    <name evidence="13" type="ORF">CDAR_281711</name>
</gene>
<keyword evidence="14" id="KW-1185">Reference proteome</keyword>
<keyword evidence="4" id="KW-0964">Secreted</keyword>
<dbReference type="PANTHER" id="PTHR24123">
    <property type="entry name" value="ANKYRIN REPEAT-CONTAINING"/>
    <property type="match status" value="1"/>
</dbReference>
<keyword evidence="11" id="KW-1053">Target membrane</keyword>
<evidence type="ECO:0000256" key="11">
    <source>
        <dbReference type="ARBA" id="ARBA00023298"/>
    </source>
</evidence>
<dbReference type="GO" id="GO:0090729">
    <property type="term" value="F:toxin activity"/>
    <property type="evidence" value="ECO:0007669"/>
    <property type="project" value="UniProtKB-KW"/>
</dbReference>
<keyword evidence="11" id="KW-0472">Membrane</keyword>
<dbReference type="AlphaFoldDB" id="A0AAV4WT79"/>
<dbReference type="InterPro" id="IPR051165">
    <property type="entry name" value="Multifunctional_ANK_Repeat"/>
</dbReference>
<dbReference type="SMART" id="SM00248">
    <property type="entry name" value="ANK"/>
    <property type="match status" value="2"/>
</dbReference>
<evidence type="ECO:0000256" key="7">
    <source>
        <dbReference type="ARBA" id="ARBA00022699"/>
    </source>
</evidence>
<keyword evidence="7" id="KW-0528">Neurotoxin</keyword>
<dbReference type="Gene3D" id="1.25.40.20">
    <property type="entry name" value="Ankyrin repeat-containing domain"/>
    <property type="match status" value="1"/>
</dbReference>
<evidence type="ECO:0000256" key="12">
    <source>
        <dbReference type="PROSITE-ProRule" id="PRU00023"/>
    </source>
</evidence>
<keyword evidence="8" id="KW-0677">Repeat</keyword>
<organism evidence="13 14">
    <name type="scientific">Caerostris darwini</name>
    <dbReference type="NCBI Taxonomy" id="1538125"/>
    <lineage>
        <taxon>Eukaryota</taxon>
        <taxon>Metazoa</taxon>
        <taxon>Ecdysozoa</taxon>
        <taxon>Arthropoda</taxon>
        <taxon>Chelicerata</taxon>
        <taxon>Arachnida</taxon>
        <taxon>Araneae</taxon>
        <taxon>Araneomorphae</taxon>
        <taxon>Entelegynae</taxon>
        <taxon>Araneoidea</taxon>
        <taxon>Araneidae</taxon>
        <taxon>Caerostris</taxon>
    </lineage>
</organism>
<dbReference type="PANTHER" id="PTHR24123:SF33">
    <property type="entry name" value="PROTEIN HOS4"/>
    <property type="match status" value="1"/>
</dbReference>
<dbReference type="EMBL" id="BPLQ01014972">
    <property type="protein sequence ID" value="GIY84753.1"/>
    <property type="molecule type" value="Genomic_DNA"/>
</dbReference>